<feature type="compositionally biased region" description="Pro residues" evidence="1">
    <location>
        <begin position="1"/>
        <end position="13"/>
    </location>
</feature>
<reference evidence="2 3" key="1">
    <citation type="submission" date="2022-12" db="EMBL/GenBank/DDBJ databases">
        <title>Genome Sequence of Deinococcus aquaticus Type Strain PB314.</title>
        <authorList>
            <person name="Albert C."/>
            <person name="Hill J."/>
            <person name="Boren L."/>
            <person name="Scholz-Ng S."/>
            <person name="Fatema N."/>
            <person name="Grosso R."/>
            <person name="Soboslay E."/>
            <person name="Tuohy J."/>
        </authorList>
    </citation>
    <scope>NUCLEOTIDE SEQUENCE [LARGE SCALE GENOMIC DNA]</scope>
    <source>
        <strain evidence="2 3">PB-314</strain>
        <plasmid evidence="2 3">pDATS01</plasmid>
    </source>
</reference>
<evidence type="ECO:0000313" key="3">
    <source>
        <dbReference type="Proteomes" id="UP001217044"/>
    </source>
</evidence>
<keyword evidence="2" id="KW-0614">Plasmid</keyword>
<evidence type="ECO:0000256" key="1">
    <source>
        <dbReference type="SAM" id="MobiDB-lite"/>
    </source>
</evidence>
<sequence>MTHPPRPAAPPRPSGAAGASVPVGARAQTPVTIDLDEVTRRVYQLMLDDLRLDLTRRTGRS</sequence>
<geneLocation type="plasmid" evidence="2 3">
    <name>pDATS01</name>
</geneLocation>
<dbReference type="Proteomes" id="UP001217044">
    <property type="component" value="Plasmid pDATS01"/>
</dbReference>
<dbReference type="EMBL" id="CP115166">
    <property type="protein sequence ID" value="WDA60462.1"/>
    <property type="molecule type" value="Genomic_DNA"/>
</dbReference>
<keyword evidence="3" id="KW-1185">Reference proteome</keyword>
<dbReference type="RefSeq" id="WP_273991238.1">
    <property type="nucleotide sequence ID" value="NZ_BAABQT010000004.1"/>
</dbReference>
<proteinExistence type="predicted"/>
<organism evidence="2 3">
    <name type="scientific">Deinococcus aquaticus</name>
    <dbReference type="NCBI Taxonomy" id="328692"/>
    <lineage>
        <taxon>Bacteria</taxon>
        <taxon>Thermotogati</taxon>
        <taxon>Deinococcota</taxon>
        <taxon>Deinococci</taxon>
        <taxon>Deinococcales</taxon>
        <taxon>Deinococcaceae</taxon>
        <taxon>Deinococcus</taxon>
    </lineage>
</organism>
<accession>A0ABY7V5J8</accession>
<gene>
    <name evidence="2" type="ORF">M8445_15745</name>
</gene>
<feature type="region of interest" description="Disordered" evidence="1">
    <location>
        <begin position="1"/>
        <end position="27"/>
    </location>
</feature>
<evidence type="ECO:0000313" key="2">
    <source>
        <dbReference type="EMBL" id="WDA60462.1"/>
    </source>
</evidence>
<feature type="compositionally biased region" description="Low complexity" evidence="1">
    <location>
        <begin position="14"/>
        <end position="25"/>
    </location>
</feature>
<protein>
    <submittedName>
        <fullName evidence="2">Uncharacterized protein</fullName>
    </submittedName>
</protein>
<name>A0ABY7V5J8_9DEIO</name>